<dbReference type="EMBL" id="MF417951">
    <property type="protein sequence ID" value="ASN72364.1"/>
    <property type="molecule type" value="Genomic_DNA"/>
</dbReference>
<evidence type="ECO:0000313" key="1">
    <source>
        <dbReference type="EMBL" id="ASN72364.1"/>
    </source>
</evidence>
<organism evidence="3">
    <name type="scientific">uncultured Caudovirales phage</name>
    <dbReference type="NCBI Taxonomy" id="2100421"/>
    <lineage>
        <taxon>Viruses</taxon>
        <taxon>Duplodnaviria</taxon>
        <taxon>Heunggongvirae</taxon>
        <taxon>Uroviricota</taxon>
        <taxon>Caudoviricetes</taxon>
        <taxon>Peduoviridae</taxon>
        <taxon>Maltschvirus</taxon>
        <taxon>Maltschvirus maltsch</taxon>
    </lineage>
</organism>
<evidence type="ECO:0000313" key="3">
    <source>
        <dbReference type="EMBL" id="ASN72510.1"/>
    </source>
</evidence>
<dbReference type="EMBL" id="MF417957">
    <property type="protein sequence ID" value="ASN72510.1"/>
    <property type="molecule type" value="Genomic_DNA"/>
</dbReference>
<accession>A0A2H4JBA1</accession>
<sequence>MDNFYTYRSKKDLLLLAQEVAALMSCAAYLSTIKGEAERIHVMSLTHLAQRLSDELANSLDISTFSDPETQEARP</sequence>
<name>A0A2H4JBA1_9CAUD</name>
<reference evidence="3" key="1">
    <citation type="submission" date="2017-06" db="EMBL/GenBank/DDBJ databases">
        <title>Novel phages from South African skin metaviromes.</title>
        <authorList>
            <person name="van Zyl L.J."/>
            <person name="Abrahams Y."/>
            <person name="Stander E.A."/>
            <person name="Kirby B.M."/>
            <person name="Clavaud C."/>
            <person name="Farcet C."/>
            <person name="Breton L."/>
            <person name="Trindade M.I."/>
        </authorList>
    </citation>
    <scope>NUCLEOTIDE SEQUENCE</scope>
</reference>
<dbReference type="EMBL" id="MF417956">
    <property type="protein sequence ID" value="ASN72488.1"/>
    <property type="molecule type" value="Genomic_DNA"/>
</dbReference>
<gene>
    <name evidence="3" type="ORF">2AX6_10</name>
    <name evidence="1" type="ORF">3F1_11</name>
    <name evidence="2" type="ORF">7S14_10</name>
</gene>
<protein>
    <submittedName>
        <fullName evidence="3">Uncharacterized protein</fullName>
    </submittedName>
</protein>
<evidence type="ECO:0000313" key="2">
    <source>
        <dbReference type="EMBL" id="ASN72488.1"/>
    </source>
</evidence>
<proteinExistence type="predicted"/>